<evidence type="ECO:0000313" key="2">
    <source>
        <dbReference type="Proteomes" id="UP000015354"/>
    </source>
</evidence>
<dbReference type="Proteomes" id="UP000015354">
    <property type="component" value="Unassembled WGS sequence"/>
</dbReference>
<dbReference type="EMBL" id="ATMH01002662">
    <property type="protein sequence ID" value="EPY32775.1"/>
    <property type="molecule type" value="Genomic_DNA"/>
</dbReference>
<gene>
    <name evidence="1" type="ORF">STCU_02662</name>
</gene>
<protein>
    <submittedName>
        <fullName evidence="1">Translation initiation factor 3 subunit K</fullName>
    </submittedName>
</protein>
<dbReference type="AlphaFoldDB" id="S9WA30"/>
<comment type="caution">
    <text evidence="1">The sequence shown here is derived from an EMBL/GenBank/DDBJ whole genome shotgun (WGS) entry which is preliminary data.</text>
</comment>
<dbReference type="GO" id="GO:0003743">
    <property type="term" value="F:translation initiation factor activity"/>
    <property type="evidence" value="ECO:0007669"/>
    <property type="project" value="UniProtKB-KW"/>
</dbReference>
<reference evidence="1 2" key="1">
    <citation type="journal article" date="2013" name="PLoS ONE">
        <title>Predicting the Proteins of Angomonas deanei, Strigomonas culicis and Their Respective Endosymbionts Reveals New Aspects of the Trypanosomatidae Family.</title>
        <authorList>
            <person name="Motta M.C."/>
            <person name="Martins A.C."/>
            <person name="de Souza S.S."/>
            <person name="Catta-Preta C.M."/>
            <person name="Silva R."/>
            <person name="Klein C.C."/>
            <person name="de Almeida L.G."/>
            <person name="de Lima Cunha O."/>
            <person name="Ciapina L.P."/>
            <person name="Brocchi M."/>
            <person name="Colabardini A.C."/>
            <person name="de Araujo Lima B."/>
            <person name="Machado C.R."/>
            <person name="de Almeida Soares C.M."/>
            <person name="Probst C.M."/>
            <person name="de Menezes C.B."/>
            <person name="Thompson C.E."/>
            <person name="Bartholomeu D.C."/>
            <person name="Gradia D.F."/>
            <person name="Pavoni D.P."/>
            <person name="Grisard E.C."/>
            <person name="Fantinatti-Garboggini F."/>
            <person name="Marchini F.K."/>
            <person name="Rodrigues-Luiz G.F."/>
            <person name="Wagner G."/>
            <person name="Goldman G.H."/>
            <person name="Fietto J.L."/>
            <person name="Elias M.C."/>
            <person name="Goldman M.H."/>
            <person name="Sagot M.F."/>
            <person name="Pereira M."/>
            <person name="Stoco P.H."/>
            <person name="de Mendonca-Neto R.P."/>
            <person name="Teixeira S.M."/>
            <person name="Maciel T.E."/>
            <person name="de Oliveira Mendes T.A."/>
            <person name="Urmenyi T.P."/>
            <person name="de Souza W."/>
            <person name="Schenkman S."/>
            <person name="de Vasconcelos A.T."/>
        </authorList>
    </citation>
    <scope>NUCLEOTIDE SEQUENCE [LARGE SCALE GENOMIC DNA]</scope>
</reference>
<name>S9WA30_9TRYP</name>
<proteinExistence type="predicted"/>
<keyword evidence="1" id="KW-0648">Protein biosynthesis</keyword>
<accession>S9WA30</accession>
<keyword evidence="1" id="KW-0396">Initiation factor</keyword>
<keyword evidence="2" id="KW-1185">Reference proteome</keyword>
<organism evidence="1 2">
    <name type="scientific">Strigomonas culicis</name>
    <dbReference type="NCBI Taxonomy" id="28005"/>
    <lineage>
        <taxon>Eukaryota</taxon>
        <taxon>Discoba</taxon>
        <taxon>Euglenozoa</taxon>
        <taxon>Kinetoplastea</taxon>
        <taxon>Metakinetoplastina</taxon>
        <taxon>Trypanosomatida</taxon>
        <taxon>Trypanosomatidae</taxon>
        <taxon>Strigomonadinae</taxon>
        <taxon>Strigomonas</taxon>
    </lineage>
</organism>
<evidence type="ECO:0000313" key="1">
    <source>
        <dbReference type="EMBL" id="EPY32775.1"/>
    </source>
</evidence>
<sequence length="204" mass="23285">MVKRVAAEAHLVLFAATRELAALVLRVRDGLVELLDRHAEVRGQPRALDLFHGEGDALEDARADPRLEVKRLRQVLLHDPPLLPELCELTAAKEVLELINVVQLVLYAGRLLHVGGHEAHAGCEVAQMEAREGLHEDAEQQRALRLGAVHREALQILEEQRKVVRTFTQHLHYILLLRHYKCICKCLRILVRGVYERVREEREA</sequence>